<dbReference type="PATRIC" id="fig|1127699.3.peg.1046"/>
<dbReference type="AlphaFoldDB" id="L1NBX2"/>
<sequence length="52" mass="6262">MLKKRMVVPNACDRNHQVDVCAEIREYFMDLYCIDKQIITFTLIKITHFLPF</sequence>
<gene>
    <name evidence="1" type="ORF">HMPREF9151_01133</name>
</gene>
<protein>
    <submittedName>
        <fullName evidence="1">Uncharacterized protein</fullName>
    </submittedName>
</protein>
<accession>L1NBX2</accession>
<dbReference type="STRING" id="1127699.HMPREF9151_01133"/>
<evidence type="ECO:0000313" key="2">
    <source>
        <dbReference type="Proteomes" id="UP000010433"/>
    </source>
</evidence>
<dbReference type="Proteomes" id="UP000010433">
    <property type="component" value="Unassembled WGS sequence"/>
</dbReference>
<comment type="caution">
    <text evidence="1">The sequence shown here is derived from an EMBL/GenBank/DDBJ whole genome shotgun (WGS) entry which is preliminary data.</text>
</comment>
<keyword evidence="2" id="KW-1185">Reference proteome</keyword>
<dbReference type="HOGENOM" id="CLU_3083310_0_0_10"/>
<organism evidence="1 2">
    <name type="scientific">Hoylesella saccharolytica F0055</name>
    <dbReference type="NCBI Taxonomy" id="1127699"/>
    <lineage>
        <taxon>Bacteria</taxon>
        <taxon>Pseudomonadati</taxon>
        <taxon>Bacteroidota</taxon>
        <taxon>Bacteroidia</taxon>
        <taxon>Bacteroidales</taxon>
        <taxon>Prevotellaceae</taxon>
        <taxon>Hoylesella</taxon>
    </lineage>
</organism>
<evidence type="ECO:0000313" key="1">
    <source>
        <dbReference type="EMBL" id="EKY01024.1"/>
    </source>
</evidence>
<reference evidence="1 2" key="1">
    <citation type="submission" date="2012-05" db="EMBL/GenBank/DDBJ databases">
        <authorList>
            <person name="Weinstock G."/>
            <person name="Sodergren E."/>
            <person name="Lobos E.A."/>
            <person name="Fulton L."/>
            <person name="Fulton R."/>
            <person name="Courtney L."/>
            <person name="Fronick C."/>
            <person name="O'Laughlin M."/>
            <person name="Godfrey J."/>
            <person name="Wilson R.M."/>
            <person name="Miner T."/>
            <person name="Farmer C."/>
            <person name="Delehaunty K."/>
            <person name="Cordes M."/>
            <person name="Minx P."/>
            <person name="Tomlinson C."/>
            <person name="Chen J."/>
            <person name="Wollam A."/>
            <person name="Pepin K.H."/>
            <person name="Bhonagiri V."/>
            <person name="Zhang X."/>
            <person name="Suruliraj S."/>
            <person name="Warren W."/>
            <person name="Mitreva M."/>
            <person name="Mardis E.R."/>
            <person name="Wilson R.K."/>
        </authorList>
    </citation>
    <scope>NUCLEOTIDE SEQUENCE [LARGE SCALE GENOMIC DNA]</scope>
    <source>
        <strain evidence="1 2">F0055</strain>
    </source>
</reference>
<dbReference type="EMBL" id="AMEP01000079">
    <property type="protein sequence ID" value="EKY01024.1"/>
    <property type="molecule type" value="Genomic_DNA"/>
</dbReference>
<name>L1NBX2_9BACT</name>
<proteinExistence type="predicted"/>